<name>A0A849L6N3_9RHOB</name>
<dbReference type="RefSeq" id="WP_171326561.1">
    <property type="nucleotide sequence ID" value="NZ_JABFBC010000002.1"/>
</dbReference>
<dbReference type="GO" id="GO:0016020">
    <property type="term" value="C:membrane"/>
    <property type="evidence" value="ECO:0007669"/>
    <property type="project" value="GOC"/>
</dbReference>
<sequence>MHASELVQSLWIGSNISRIEKISMQSFLSAGHEYHLYTYSEEPMDLPDGVVRKDAREIVPEHMVWHHGHGPEKGSVAGFSDYFRFQLLFQRGGVWADADLICVRPLPLDQEVLICSETVRPGLVQPSTQLLKFPAGDRFLAECIADIEARDVDGIAFLEVGPALVDRKVRELGYQKHVVPADYFCPVPWWEFYRPFIPGHAEKLMELLAREDVYCLHLWHELLRRIDIPKDAEMAKGSVIEQMAERFAVPSSPGRHDPREVQDFLVGILLANAEDWCSEIEKPEIERLVAEAAGINPADPRLFRVRYEKADLPEEFAATEQELARVPAEVARIFMVALARAQAARRFGRDDLQPVVERNLSDSALEAGPDATAEAAWHFLRRQDRESAASLLEEADALGFSSASLHVARGRHLQLSGKNALAEGSFRAALDLDGKTWNAALLLAEVLHSEGEHEAALPHAQSAADFQKTVWAFMVLARVQMALRNSEAAELALRSALELSGGANWNATRLLHEVLSQTGRPAEASELVSSYLANNPEDARALNWAARNGHTRHRAAG</sequence>
<dbReference type="InterPro" id="IPR051981">
    <property type="entry name" value="Glycosyltransf_32"/>
</dbReference>
<dbReference type="InterPro" id="IPR029044">
    <property type="entry name" value="Nucleotide-diphossugar_trans"/>
</dbReference>
<dbReference type="Gene3D" id="1.25.40.10">
    <property type="entry name" value="Tetratricopeptide repeat domain"/>
    <property type="match status" value="1"/>
</dbReference>
<dbReference type="InterPro" id="IPR011990">
    <property type="entry name" value="TPR-like_helical_dom_sf"/>
</dbReference>
<dbReference type="AlphaFoldDB" id="A0A849L6N3"/>
<dbReference type="Pfam" id="PF05704">
    <property type="entry name" value="Caps_synth"/>
    <property type="match status" value="1"/>
</dbReference>
<evidence type="ECO:0000313" key="1">
    <source>
        <dbReference type="EMBL" id="NNU81741.1"/>
    </source>
</evidence>
<dbReference type="PANTHER" id="PTHR12042:SF21">
    <property type="entry name" value="ALPHA1,4-GALACTOSYLTRANSFERASE 1-RELATED"/>
    <property type="match status" value="1"/>
</dbReference>
<dbReference type="GO" id="GO:0006688">
    <property type="term" value="P:glycosphingolipid biosynthetic process"/>
    <property type="evidence" value="ECO:0007669"/>
    <property type="project" value="TreeGrafter"/>
</dbReference>
<comment type="caution">
    <text evidence="1">The sequence shown here is derived from an EMBL/GenBank/DDBJ whole genome shotgun (WGS) entry which is preliminary data.</text>
</comment>
<gene>
    <name evidence="1" type="ORF">HMH01_14970</name>
</gene>
<dbReference type="GO" id="GO:0016758">
    <property type="term" value="F:hexosyltransferase activity"/>
    <property type="evidence" value="ECO:0007669"/>
    <property type="project" value="TreeGrafter"/>
</dbReference>
<dbReference type="EMBL" id="JABFBC010000002">
    <property type="protein sequence ID" value="NNU81741.1"/>
    <property type="molecule type" value="Genomic_DNA"/>
</dbReference>
<keyword evidence="2" id="KW-1185">Reference proteome</keyword>
<dbReference type="PANTHER" id="PTHR12042">
    <property type="entry name" value="LACTOSYLCERAMIDE 4-ALPHA-GALACTOSYLTRANSFERASE ALPHA- 1,4-GALACTOSYLTRANSFERASE"/>
    <property type="match status" value="1"/>
</dbReference>
<evidence type="ECO:0008006" key="3">
    <source>
        <dbReference type="Google" id="ProtNLM"/>
    </source>
</evidence>
<reference evidence="1 2" key="1">
    <citation type="submission" date="2020-05" db="EMBL/GenBank/DDBJ databases">
        <title>Gimesia benthica sp. nov., a novel planctomycete isolated from a deep-sea water sample of the Northwest Indian Ocean.</title>
        <authorList>
            <person name="Wang J."/>
            <person name="Ruan C."/>
            <person name="Song L."/>
            <person name="Zhu Y."/>
            <person name="Li A."/>
            <person name="Zheng X."/>
            <person name="Wang L."/>
            <person name="Lu Z."/>
            <person name="Huang Y."/>
            <person name="Du W."/>
            <person name="Zhou Y."/>
            <person name="Huang L."/>
            <person name="Dai X."/>
        </authorList>
    </citation>
    <scope>NUCLEOTIDE SEQUENCE [LARGE SCALE GENOMIC DNA]</scope>
    <source>
        <strain evidence="1 2">YYQ-30</strain>
    </source>
</reference>
<evidence type="ECO:0000313" key="2">
    <source>
        <dbReference type="Proteomes" id="UP000572377"/>
    </source>
</evidence>
<dbReference type="Proteomes" id="UP000572377">
    <property type="component" value="Unassembled WGS sequence"/>
</dbReference>
<dbReference type="SUPFAM" id="SSF53448">
    <property type="entry name" value="Nucleotide-diphospho-sugar transferases"/>
    <property type="match status" value="1"/>
</dbReference>
<dbReference type="SUPFAM" id="SSF48452">
    <property type="entry name" value="TPR-like"/>
    <property type="match status" value="1"/>
</dbReference>
<dbReference type="Gene3D" id="3.90.550.20">
    <property type="match status" value="1"/>
</dbReference>
<organism evidence="1 2">
    <name type="scientific">Halovulum dunhuangense</name>
    <dbReference type="NCBI Taxonomy" id="1505036"/>
    <lineage>
        <taxon>Bacteria</taxon>
        <taxon>Pseudomonadati</taxon>
        <taxon>Pseudomonadota</taxon>
        <taxon>Alphaproteobacteria</taxon>
        <taxon>Rhodobacterales</taxon>
        <taxon>Paracoccaceae</taxon>
        <taxon>Halovulum</taxon>
    </lineage>
</organism>
<proteinExistence type="predicted"/>
<dbReference type="InterPro" id="IPR008441">
    <property type="entry name" value="AfumC-like_glycosyl_Trfase"/>
</dbReference>
<protein>
    <recommendedName>
        <fullName evidence="3">Tetratricopeptide repeat protein</fullName>
    </recommendedName>
</protein>
<accession>A0A849L6N3</accession>